<dbReference type="CDD" id="cd02440">
    <property type="entry name" value="AdoMet_MTases"/>
    <property type="match status" value="1"/>
</dbReference>
<gene>
    <name evidence="3" type="ORF">EHUX00137_LOCUS10519</name>
</gene>
<dbReference type="AlphaFoldDB" id="A0A7S3RZ56"/>
<feature type="domain" description="Methyltransferase type 12" evidence="2">
    <location>
        <begin position="74"/>
        <end position="178"/>
    </location>
</feature>
<organism evidence="3">
    <name type="scientific">Emiliania huxleyi</name>
    <name type="common">Coccolithophore</name>
    <name type="synonym">Pontosphaera huxleyi</name>
    <dbReference type="NCBI Taxonomy" id="2903"/>
    <lineage>
        <taxon>Eukaryota</taxon>
        <taxon>Haptista</taxon>
        <taxon>Haptophyta</taxon>
        <taxon>Prymnesiophyceae</taxon>
        <taxon>Isochrysidales</taxon>
        <taxon>Noelaerhabdaceae</taxon>
        <taxon>Emiliania</taxon>
    </lineage>
</organism>
<proteinExistence type="predicted"/>
<keyword evidence="1" id="KW-0472">Membrane</keyword>
<evidence type="ECO:0000256" key="1">
    <source>
        <dbReference type="SAM" id="Phobius"/>
    </source>
</evidence>
<evidence type="ECO:0000259" key="2">
    <source>
        <dbReference type="Pfam" id="PF08242"/>
    </source>
</evidence>
<feature type="transmembrane region" description="Helical" evidence="1">
    <location>
        <begin position="21"/>
        <end position="40"/>
    </location>
</feature>
<dbReference type="Gene3D" id="3.40.50.150">
    <property type="entry name" value="Vaccinia Virus protein VP39"/>
    <property type="match status" value="1"/>
</dbReference>
<sequence length="258" mass="28153">MSDNVSAAEPVESEGARELRWFGLTVCVAVLLLQTLWQIVPNARANVYDFFIIRMTSLWYRVVLERVPGGARLLDVGVGTATALVKSKEILERKNITVVGIDYDKAYIDKAATVVGDAGLGKRILLNCTSIQNPKLRAVFTGTAKFDAAYFSGSLTLMPDPVAALKCTAGMLTDNGVIYVTQTFQNRPSPIMERIKPLLRRFTSIDFGRVTYYSDVHNIVQKAGLAVIEDGPIPGSIDNASQTARLLVLKPTGATKKD</sequence>
<dbReference type="InterPro" id="IPR013217">
    <property type="entry name" value="Methyltransf_12"/>
</dbReference>
<dbReference type="Pfam" id="PF08242">
    <property type="entry name" value="Methyltransf_12"/>
    <property type="match status" value="1"/>
</dbReference>
<protein>
    <recommendedName>
        <fullName evidence="2">Methyltransferase type 12 domain-containing protein</fullName>
    </recommendedName>
</protein>
<dbReference type="InterPro" id="IPR029063">
    <property type="entry name" value="SAM-dependent_MTases_sf"/>
</dbReference>
<evidence type="ECO:0000313" key="3">
    <source>
        <dbReference type="EMBL" id="CAE0538741.1"/>
    </source>
</evidence>
<reference evidence="3" key="1">
    <citation type="submission" date="2021-01" db="EMBL/GenBank/DDBJ databases">
        <authorList>
            <person name="Corre E."/>
            <person name="Pelletier E."/>
            <person name="Niang G."/>
            <person name="Scheremetjew M."/>
            <person name="Finn R."/>
            <person name="Kale V."/>
            <person name="Holt S."/>
            <person name="Cochrane G."/>
            <person name="Meng A."/>
            <person name="Brown T."/>
            <person name="Cohen L."/>
        </authorList>
    </citation>
    <scope>NUCLEOTIDE SEQUENCE</scope>
    <source>
        <strain evidence="3">379</strain>
    </source>
</reference>
<name>A0A7S3RZ56_EMIHU</name>
<dbReference type="SUPFAM" id="SSF53335">
    <property type="entry name" value="S-adenosyl-L-methionine-dependent methyltransferases"/>
    <property type="match status" value="1"/>
</dbReference>
<dbReference type="EMBL" id="HBIR01014264">
    <property type="protein sequence ID" value="CAE0538741.1"/>
    <property type="molecule type" value="Transcribed_RNA"/>
</dbReference>
<keyword evidence="1" id="KW-0812">Transmembrane</keyword>
<accession>A0A7S3RZ56</accession>
<keyword evidence="1" id="KW-1133">Transmembrane helix</keyword>